<dbReference type="OrthoDB" id="10417186at2759"/>
<dbReference type="EMBL" id="KN042435">
    <property type="protein sequence ID" value="KFH61904.1"/>
    <property type="molecule type" value="Genomic_DNA"/>
</dbReference>
<evidence type="ECO:0000256" key="1">
    <source>
        <dbReference type="SAM" id="MobiDB-lite"/>
    </source>
</evidence>
<reference evidence="2 3" key="1">
    <citation type="submission" date="2011-02" db="EMBL/GenBank/DDBJ databases">
        <title>The Genome Sequence of Mortierella verticillata NRRL 6337.</title>
        <authorList>
            <consortium name="The Broad Institute Genome Sequencing Platform"/>
            <person name="Russ C."/>
            <person name="Cuomo C."/>
            <person name="Burger G."/>
            <person name="Gray M.W."/>
            <person name="Holland P.W.H."/>
            <person name="King N."/>
            <person name="Lang F.B.F."/>
            <person name="Roger A.J."/>
            <person name="Ruiz-Trillo I."/>
            <person name="Young S.K."/>
            <person name="Zeng Q."/>
            <person name="Gargeya S."/>
            <person name="Alvarado L."/>
            <person name="Berlin A."/>
            <person name="Chapman S.B."/>
            <person name="Chen Z."/>
            <person name="Freedman E."/>
            <person name="Gellesch M."/>
            <person name="Goldberg J."/>
            <person name="Griggs A."/>
            <person name="Gujja S."/>
            <person name="Heilman E."/>
            <person name="Heiman D."/>
            <person name="Howarth C."/>
            <person name="Mehta T."/>
            <person name="Neiman D."/>
            <person name="Pearson M."/>
            <person name="Roberts A."/>
            <person name="Saif S."/>
            <person name="Shea T."/>
            <person name="Shenoy N."/>
            <person name="Sisk P."/>
            <person name="Stolte C."/>
            <person name="Sykes S."/>
            <person name="White J."/>
            <person name="Yandava C."/>
            <person name="Haas B."/>
            <person name="Nusbaum C."/>
            <person name="Birren B."/>
        </authorList>
    </citation>
    <scope>NUCLEOTIDE SEQUENCE [LARGE SCALE GENOMIC DNA]</scope>
    <source>
        <strain evidence="2 3">NRRL 6337</strain>
    </source>
</reference>
<feature type="region of interest" description="Disordered" evidence="1">
    <location>
        <begin position="1"/>
        <end position="36"/>
    </location>
</feature>
<dbReference type="Proteomes" id="UP000243308">
    <property type="component" value="Unassembled WGS sequence"/>
</dbReference>
<organism evidence="2 3">
    <name type="scientific">Podila verticillata NRRL 6337</name>
    <dbReference type="NCBI Taxonomy" id="1069443"/>
    <lineage>
        <taxon>Eukaryota</taxon>
        <taxon>Fungi</taxon>
        <taxon>Fungi incertae sedis</taxon>
        <taxon>Mucoromycota</taxon>
        <taxon>Mortierellomycotina</taxon>
        <taxon>Mortierellomycetes</taxon>
        <taxon>Mortierellales</taxon>
        <taxon>Mortierellaceae</taxon>
        <taxon>Podila</taxon>
    </lineage>
</organism>
<accession>A0A086TIX7</accession>
<feature type="compositionally biased region" description="Low complexity" evidence="1">
    <location>
        <begin position="1"/>
        <end position="10"/>
    </location>
</feature>
<feature type="compositionally biased region" description="Polar residues" evidence="1">
    <location>
        <begin position="17"/>
        <end position="36"/>
    </location>
</feature>
<proteinExistence type="predicted"/>
<keyword evidence="3" id="KW-1185">Reference proteome</keyword>
<dbReference type="AlphaFoldDB" id="A0A086TIX7"/>
<evidence type="ECO:0000313" key="3">
    <source>
        <dbReference type="Proteomes" id="UP000243308"/>
    </source>
</evidence>
<name>A0A086TIX7_9FUNG</name>
<sequence length="68" mass="7273">MSLSKSSSSSMPATPAIKNNNKTIASPRSSMQAARATGQWTLTSDQAFELANDKSNVSFVLLPYLPLL</sequence>
<protein>
    <submittedName>
        <fullName evidence="2">Uncharacterized protein</fullName>
    </submittedName>
</protein>
<gene>
    <name evidence="2" type="ORF">MVEG_12238</name>
</gene>
<evidence type="ECO:0000313" key="2">
    <source>
        <dbReference type="EMBL" id="KFH61904.1"/>
    </source>
</evidence>